<proteinExistence type="predicted"/>
<dbReference type="Proteomes" id="UP001497512">
    <property type="component" value="Chromosome 3"/>
</dbReference>
<dbReference type="EMBL" id="OZ019895">
    <property type="protein sequence ID" value="CAK9221112.1"/>
    <property type="molecule type" value="Genomic_DNA"/>
</dbReference>
<gene>
    <name evidence="1" type="ORF">CSSPTR1EN2_LOCUS15793</name>
</gene>
<evidence type="ECO:0000313" key="2">
    <source>
        <dbReference type="Proteomes" id="UP001497512"/>
    </source>
</evidence>
<protein>
    <submittedName>
        <fullName evidence="1">Uncharacterized protein</fullName>
    </submittedName>
</protein>
<reference evidence="1" key="1">
    <citation type="submission" date="2024-02" db="EMBL/GenBank/DDBJ databases">
        <authorList>
            <consortium name="ELIXIR-Norway"/>
            <consortium name="Elixir Norway"/>
        </authorList>
    </citation>
    <scope>NUCLEOTIDE SEQUENCE</scope>
</reference>
<keyword evidence="2" id="KW-1185">Reference proteome</keyword>
<organism evidence="1 2">
    <name type="scientific">Sphagnum troendelagicum</name>
    <dbReference type="NCBI Taxonomy" id="128251"/>
    <lineage>
        <taxon>Eukaryota</taxon>
        <taxon>Viridiplantae</taxon>
        <taxon>Streptophyta</taxon>
        <taxon>Embryophyta</taxon>
        <taxon>Bryophyta</taxon>
        <taxon>Sphagnophytina</taxon>
        <taxon>Sphagnopsida</taxon>
        <taxon>Sphagnales</taxon>
        <taxon>Sphagnaceae</taxon>
        <taxon>Sphagnum</taxon>
    </lineage>
</organism>
<sequence length="133" mass="14148">MRICGGSVREAIHDFISFRLGVSPLSPLTLREASISDLSSIAEAISGSFRAERSHFPAYIHLWAPLGGVILLLSSRAGSRAGSDRDQAGKVELHVPLLSCRLRGGLKAGRPVLVRLVFGLDCLCLRQEAVGGG</sequence>
<accession>A0ABP0UHU3</accession>
<name>A0ABP0UHU3_9BRYO</name>
<evidence type="ECO:0000313" key="1">
    <source>
        <dbReference type="EMBL" id="CAK9221112.1"/>
    </source>
</evidence>